<dbReference type="EMBL" id="KN823053">
    <property type="protein sequence ID" value="KIO24856.1"/>
    <property type="molecule type" value="Genomic_DNA"/>
</dbReference>
<keyword evidence="3" id="KW-1185">Reference proteome</keyword>
<protein>
    <submittedName>
        <fullName evidence="2">Uncharacterized protein</fullName>
    </submittedName>
</protein>
<proteinExistence type="predicted"/>
<accession>A0A0C3QFI4</accession>
<evidence type="ECO:0000256" key="1">
    <source>
        <dbReference type="SAM" id="MobiDB-lite"/>
    </source>
</evidence>
<dbReference type="Proteomes" id="UP000054248">
    <property type="component" value="Unassembled WGS sequence"/>
</dbReference>
<evidence type="ECO:0000313" key="2">
    <source>
        <dbReference type="EMBL" id="KIO24856.1"/>
    </source>
</evidence>
<feature type="region of interest" description="Disordered" evidence="1">
    <location>
        <begin position="250"/>
        <end position="288"/>
    </location>
</feature>
<feature type="non-terminal residue" evidence="2">
    <location>
        <position position="288"/>
    </location>
</feature>
<feature type="region of interest" description="Disordered" evidence="1">
    <location>
        <begin position="50"/>
        <end position="73"/>
    </location>
</feature>
<name>A0A0C3QFI4_9AGAM</name>
<reference evidence="2 3" key="1">
    <citation type="submission" date="2014-04" db="EMBL/GenBank/DDBJ databases">
        <authorList>
            <consortium name="DOE Joint Genome Institute"/>
            <person name="Kuo A."/>
            <person name="Girlanda M."/>
            <person name="Perotto S."/>
            <person name="Kohler A."/>
            <person name="Nagy L.G."/>
            <person name="Floudas D."/>
            <person name="Copeland A."/>
            <person name="Barry K.W."/>
            <person name="Cichocki N."/>
            <person name="Veneault-Fourrey C."/>
            <person name="LaButti K."/>
            <person name="Lindquist E.A."/>
            <person name="Lipzen A."/>
            <person name="Lundell T."/>
            <person name="Morin E."/>
            <person name="Murat C."/>
            <person name="Sun H."/>
            <person name="Tunlid A."/>
            <person name="Henrissat B."/>
            <person name="Grigoriev I.V."/>
            <person name="Hibbett D.S."/>
            <person name="Martin F."/>
            <person name="Nordberg H.P."/>
            <person name="Cantor M.N."/>
            <person name="Hua S.X."/>
        </authorList>
    </citation>
    <scope>NUCLEOTIDE SEQUENCE [LARGE SCALE GENOMIC DNA]</scope>
    <source>
        <strain evidence="2 3">MUT 4182</strain>
    </source>
</reference>
<dbReference type="OrthoDB" id="21595at2759"/>
<gene>
    <name evidence="2" type="ORF">M407DRAFT_25814</name>
</gene>
<feature type="compositionally biased region" description="Low complexity" evidence="1">
    <location>
        <begin position="164"/>
        <end position="185"/>
    </location>
</feature>
<feature type="compositionally biased region" description="Polar residues" evidence="1">
    <location>
        <begin position="50"/>
        <end position="68"/>
    </location>
</feature>
<evidence type="ECO:0000313" key="3">
    <source>
        <dbReference type="Proteomes" id="UP000054248"/>
    </source>
</evidence>
<organism evidence="2 3">
    <name type="scientific">Tulasnella calospora MUT 4182</name>
    <dbReference type="NCBI Taxonomy" id="1051891"/>
    <lineage>
        <taxon>Eukaryota</taxon>
        <taxon>Fungi</taxon>
        <taxon>Dikarya</taxon>
        <taxon>Basidiomycota</taxon>
        <taxon>Agaricomycotina</taxon>
        <taxon>Agaricomycetes</taxon>
        <taxon>Cantharellales</taxon>
        <taxon>Tulasnellaceae</taxon>
        <taxon>Tulasnella</taxon>
    </lineage>
</organism>
<sequence>MFGKDDLAEGKIDGVTRVSRVITILATLKDTSQQQRRWISSKERREVSVARTSTEIDADSSMSGSGTITPGLGRSTVSIAQRISSPPSPNVSRSAADFANDLSQSKLDRRHSVDKHRKVAASPSFATPPTPPPSRPPISERRSSGGHYQLGQVTSTSPPPAPPRSLLRNAPSFNSSNRASVASSAQTHATDHTNLFDPHGNHRSSNRFGTIRTMNTIATDATSIVPDGSVNGSWGREDANNAMTALGLAESLETADAAPQPPPRRRSYDLKSVAQQSGLGLALQSHPP</sequence>
<dbReference type="AlphaFoldDB" id="A0A0C3QFI4"/>
<dbReference type="HOGENOM" id="CLU_968261_0_0_1"/>
<feature type="region of interest" description="Disordered" evidence="1">
    <location>
        <begin position="103"/>
        <end position="207"/>
    </location>
</feature>
<reference evidence="3" key="2">
    <citation type="submission" date="2015-01" db="EMBL/GenBank/DDBJ databases">
        <title>Evolutionary Origins and Diversification of the Mycorrhizal Mutualists.</title>
        <authorList>
            <consortium name="DOE Joint Genome Institute"/>
            <consortium name="Mycorrhizal Genomics Consortium"/>
            <person name="Kohler A."/>
            <person name="Kuo A."/>
            <person name="Nagy L.G."/>
            <person name="Floudas D."/>
            <person name="Copeland A."/>
            <person name="Barry K.W."/>
            <person name="Cichocki N."/>
            <person name="Veneault-Fourrey C."/>
            <person name="LaButti K."/>
            <person name="Lindquist E.A."/>
            <person name="Lipzen A."/>
            <person name="Lundell T."/>
            <person name="Morin E."/>
            <person name="Murat C."/>
            <person name="Riley R."/>
            <person name="Ohm R."/>
            <person name="Sun H."/>
            <person name="Tunlid A."/>
            <person name="Henrissat B."/>
            <person name="Grigoriev I.V."/>
            <person name="Hibbett D.S."/>
            <person name="Martin F."/>
        </authorList>
    </citation>
    <scope>NUCLEOTIDE SEQUENCE [LARGE SCALE GENOMIC DNA]</scope>
    <source>
        <strain evidence="3">MUT 4182</strain>
    </source>
</reference>
<feature type="compositionally biased region" description="Pro residues" evidence="1">
    <location>
        <begin position="126"/>
        <end position="136"/>
    </location>
</feature>